<proteinExistence type="predicted"/>
<evidence type="ECO:0000256" key="5">
    <source>
        <dbReference type="SAM" id="Phobius"/>
    </source>
</evidence>
<evidence type="ECO:0000256" key="4">
    <source>
        <dbReference type="ARBA" id="ARBA00023136"/>
    </source>
</evidence>
<evidence type="ECO:0000256" key="2">
    <source>
        <dbReference type="ARBA" id="ARBA00022692"/>
    </source>
</evidence>
<comment type="caution">
    <text evidence="6">The sequence shown here is derived from an EMBL/GenBank/DDBJ whole genome shotgun (WGS) entry which is preliminary data.</text>
</comment>
<keyword evidence="4 5" id="KW-0472">Membrane</keyword>
<name>A0ABR8W1Y5_9MICO</name>
<dbReference type="InterPro" id="IPR019109">
    <property type="entry name" value="MamF_MmsF"/>
</dbReference>
<protein>
    <recommendedName>
        <fullName evidence="8">DUF4870 domain-containing protein</fullName>
    </recommendedName>
</protein>
<evidence type="ECO:0008006" key="8">
    <source>
        <dbReference type="Google" id="ProtNLM"/>
    </source>
</evidence>
<organism evidence="6 7">
    <name type="scientific">Microbacterium commune</name>
    <dbReference type="NCBI Taxonomy" id="2762219"/>
    <lineage>
        <taxon>Bacteria</taxon>
        <taxon>Bacillati</taxon>
        <taxon>Actinomycetota</taxon>
        <taxon>Actinomycetes</taxon>
        <taxon>Micrococcales</taxon>
        <taxon>Microbacteriaceae</taxon>
        <taxon>Microbacterium</taxon>
    </lineage>
</organism>
<keyword evidence="3 5" id="KW-1133">Transmembrane helix</keyword>
<dbReference type="Proteomes" id="UP000611521">
    <property type="component" value="Unassembled WGS sequence"/>
</dbReference>
<evidence type="ECO:0000313" key="6">
    <source>
        <dbReference type="EMBL" id="MBD8011037.1"/>
    </source>
</evidence>
<feature type="transmembrane region" description="Helical" evidence="5">
    <location>
        <begin position="12"/>
        <end position="39"/>
    </location>
</feature>
<dbReference type="EMBL" id="JACSPX010000001">
    <property type="protein sequence ID" value="MBD8011037.1"/>
    <property type="molecule type" value="Genomic_DNA"/>
</dbReference>
<dbReference type="RefSeq" id="WP_191711888.1">
    <property type="nucleotide sequence ID" value="NZ_JACSPX010000001.1"/>
</dbReference>
<evidence type="ECO:0000313" key="7">
    <source>
        <dbReference type="Proteomes" id="UP000611521"/>
    </source>
</evidence>
<feature type="transmembrane region" description="Helical" evidence="5">
    <location>
        <begin position="60"/>
        <end position="80"/>
    </location>
</feature>
<evidence type="ECO:0000256" key="3">
    <source>
        <dbReference type="ARBA" id="ARBA00022989"/>
    </source>
</evidence>
<reference evidence="6 7" key="1">
    <citation type="submission" date="2020-08" db="EMBL/GenBank/DDBJ databases">
        <title>A Genomic Blueprint of the Chicken Gut Microbiome.</title>
        <authorList>
            <person name="Gilroy R."/>
            <person name="Ravi A."/>
            <person name="Getino M."/>
            <person name="Pursley I."/>
            <person name="Horton D.L."/>
            <person name="Alikhan N.-F."/>
            <person name="Baker D."/>
            <person name="Gharbi K."/>
            <person name="Hall N."/>
            <person name="Watson M."/>
            <person name="Adriaenssens E.M."/>
            <person name="Foster-Nyarko E."/>
            <person name="Jarju S."/>
            <person name="Secka A."/>
            <person name="Antonio M."/>
            <person name="Oren A."/>
            <person name="Chaudhuri R."/>
            <person name="La Ragione R.M."/>
            <person name="Hildebrand F."/>
            <person name="Pallen M.J."/>
        </authorList>
    </citation>
    <scope>NUCLEOTIDE SEQUENCE [LARGE SCALE GENOMIC DNA]</scope>
    <source>
        <strain evidence="6 7">Re1</strain>
    </source>
</reference>
<dbReference type="Pfam" id="PF09685">
    <property type="entry name" value="MamF_MmsF"/>
    <property type="match status" value="1"/>
</dbReference>
<comment type="subcellular location">
    <subcellularLocation>
        <location evidence="1">Membrane</location>
        <topology evidence="1">Multi-pass membrane protein</topology>
    </subcellularLocation>
</comment>
<keyword evidence="7" id="KW-1185">Reference proteome</keyword>
<feature type="transmembrane region" description="Helical" evidence="5">
    <location>
        <begin position="100"/>
        <end position="118"/>
    </location>
</feature>
<sequence>MTGSSGRATGASAWALGLLVLLPVPFLGPLAAGGGMIAAHDSLSRQGPVAKQNAALARSWGRLFLIVSTALLLLQLIVGLVRLTQPSAPATGLLPQGIPLLLYVMVCVVHLVVVLVALRRARRGEIVRLPFVRSA</sequence>
<evidence type="ECO:0000256" key="1">
    <source>
        <dbReference type="ARBA" id="ARBA00004141"/>
    </source>
</evidence>
<keyword evidence="2 5" id="KW-0812">Transmembrane</keyword>
<gene>
    <name evidence="6" type="ORF">H9633_01830</name>
</gene>
<accession>A0ABR8W1Y5</accession>